<evidence type="ECO:0000313" key="3">
    <source>
        <dbReference type="Proteomes" id="UP000772434"/>
    </source>
</evidence>
<protein>
    <submittedName>
        <fullName evidence="2">Uncharacterized protein</fullName>
    </submittedName>
</protein>
<organism evidence="2 3">
    <name type="scientific">Rhodocollybia butyracea</name>
    <dbReference type="NCBI Taxonomy" id="206335"/>
    <lineage>
        <taxon>Eukaryota</taxon>
        <taxon>Fungi</taxon>
        <taxon>Dikarya</taxon>
        <taxon>Basidiomycota</taxon>
        <taxon>Agaricomycotina</taxon>
        <taxon>Agaricomycetes</taxon>
        <taxon>Agaricomycetidae</taxon>
        <taxon>Agaricales</taxon>
        <taxon>Marasmiineae</taxon>
        <taxon>Omphalotaceae</taxon>
        <taxon>Rhodocollybia</taxon>
    </lineage>
</organism>
<feature type="region of interest" description="Disordered" evidence="1">
    <location>
        <begin position="238"/>
        <end position="291"/>
    </location>
</feature>
<sequence length="428" mass="46845">MFSAFSILIPFPRTSLDVLPLSLTGIILNVRQLYAGHFGYGFGQRSINKAMLKFFNKSIIVRKHSCCLPETFPGRLDPTWYIADHEVAQILDYTVLHFHTPDRPIPIPLDKDCRETAWLGEQDPVDDGIPGAPGPVSDGEEEEGNSDVPSESERSAYEAPPSHSRNQDLQSKENSSCSAAQSCPKKLKNIPALKVIPKASKAVKTPIVSKNSRTPKTSLEVQELKSSKGKLLVMETKAAGPSKGKTKTKDIKGKGKEVVPDPVVPPSLKRKRLNNTEDEAEASTLPTPTLAPKLKASKKLVPMVEIPVPMASGSKGKVTVPLESSREPTPTPAPPENLVFLVPDEDVDSLDLDGLFQDLASRSSKEFVASGSTEYRTVIVHFERDALDLPSFKEILPRGNQKPKELFQDPANLGYYIRARCFPGPPGH</sequence>
<feature type="compositionally biased region" description="Polar residues" evidence="1">
    <location>
        <begin position="163"/>
        <end position="181"/>
    </location>
</feature>
<dbReference type="AlphaFoldDB" id="A0A9P5PEX5"/>
<proteinExistence type="predicted"/>
<comment type="caution">
    <text evidence="2">The sequence shown here is derived from an EMBL/GenBank/DDBJ whole genome shotgun (WGS) entry which is preliminary data.</text>
</comment>
<feature type="region of interest" description="Disordered" evidence="1">
    <location>
        <begin position="311"/>
        <end position="336"/>
    </location>
</feature>
<name>A0A9P5PEX5_9AGAR</name>
<dbReference type="EMBL" id="JADNRY010000222">
    <property type="protein sequence ID" value="KAF9060905.1"/>
    <property type="molecule type" value="Genomic_DNA"/>
</dbReference>
<keyword evidence="3" id="KW-1185">Reference proteome</keyword>
<reference evidence="2" key="1">
    <citation type="submission" date="2020-11" db="EMBL/GenBank/DDBJ databases">
        <authorList>
            <consortium name="DOE Joint Genome Institute"/>
            <person name="Ahrendt S."/>
            <person name="Riley R."/>
            <person name="Andreopoulos W."/>
            <person name="Labutti K."/>
            <person name="Pangilinan J."/>
            <person name="Ruiz-Duenas F.J."/>
            <person name="Barrasa J.M."/>
            <person name="Sanchez-Garcia M."/>
            <person name="Camarero S."/>
            <person name="Miyauchi S."/>
            <person name="Serrano A."/>
            <person name="Linde D."/>
            <person name="Babiker R."/>
            <person name="Drula E."/>
            <person name="Ayuso-Fernandez I."/>
            <person name="Pacheco R."/>
            <person name="Padilla G."/>
            <person name="Ferreira P."/>
            <person name="Barriuso J."/>
            <person name="Kellner H."/>
            <person name="Castanera R."/>
            <person name="Alfaro M."/>
            <person name="Ramirez L."/>
            <person name="Pisabarro A.G."/>
            <person name="Kuo A."/>
            <person name="Tritt A."/>
            <person name="Lipzen A."/>
            <person name="He G."/>
            <person name="Yan M."/>
            <person name="Ng V."/>
            <person name="Cullen D."/>
            <person name="Martin F."/>
            <person name="Rosso M.-N."/>
            <person name="Henrissat B."/>
            <person name="Hibbett D."/>
            <person name="Martinez A.T."/>
            <person name="Grigoriev I.V."/>
        </authorList>
    </citation>
    <scope>NUCLEOTIDE SEQUENCE</scope>
    <source>
        <strain evidence="2">AH 40177</strain>
    </source>
</reference>
<evidence type="ECO:0000313" key="2">
    <source>
        <dbReference type="EMBL" id="KAF9060905.1"/>
    </source>
</evidence>
<accession>A0A9P5PEX5</accession>
<dbReference type="Proteomes" id="UP000772434">
    <property type="component" value="Unassembled WGS sequence"/>
</dbReference>
<feature type="region of interest" description="Disordered" evidence="1">
    <location>
        <begin position="120"/>
        <end position="183"/>
    </location>
</feature>
<gene>
    <name evidence="2" type="ORF">BDP27DRAFT_1370130</name>
</gene>
<evidence type="ECO:0000256" key="1">
    <source>
        <dbReference type="SAM" id="MobiDB-lite"/>
    </source>
</evidence>
<feature type="compositionally biased region" description="Basic and acidic residues" evidence="1">
    <location>
        <begin position="247"/>
        <end position="259"/>
    </location>
</feature>